<feature type="chain" id="PRO_5017386821" description="C2H2-type domain-containing protein" evidence="12">
    <location>
        <begin position="16"/>
        <end position="469"/>
    </location>
</feature>
<name>A0A3B4HAK2_9CICH</name>
<feature type="domain" description="C2H2-type" evidence="13">
    <location>
        <begin position="176"/>
        <end position="203"/>
    </location>
</feature>
<feature type="domain" description="C2H2-type" evidence="13">
    <location>
        <begin position="150"/>
        <end position="177"/>
    </location>
</feature>
<evidence type="ECO:0000256" key="11">
    <source>
        <dbReference type="PROSITE-ProRule" id="PRU00042"/>
    </source>
</evidence>
<feature type="domain" description="C2H2-type" evidence="13">
    <location>
        <begin position="241"/>
        <end position="268"/>
    </location>
</feature>
<dbReference type="PROSITE" id="PS00028">
    <property type="entry name" value="ZINC_FINGER_C2H2_1"/>
    <property type="match status" value="8"/>
</dbReference>
<proteinExistence type="inferred from homology"/>
<evidence type="ECO:0000256" key="6">
    <source>
        <dbReference type="ARBA" id="ARBA00022833"/>
    </source>
</evidence>
<comment type="subcellular location">
    <subcellularLocation>
        <location evidence="1">Nucleus</location>
    </subcellularLocation>
</comment>
<sequence length="469" mass="53646">MFYLFHLCIYHVTHASVLQAHLSIVLGGVAREAVRKICRVFRELYASVEVENEALRAELSCLENTPGASRMAKSAVKFSPAGETQGQRSNSHSAQKPGLKSHRKLIWFLLQMHPPCLWMSNQLLPLLLWLWSSSARRCTHQSQLYKEKRFFCELCDKGFHQKHQLLKHAACHLKPFPCSSCDKGFYKAQTLQRHLLAHRLREAQESDPDKLLRCDQCDRKFRLPRQLRAHQACHRLEKTPLKCYACDRTFTSSGALRYHEVSHSKVKPFMCDVCGKSFTRKKSLREHQTVHTGARPYSCQTCAKSFSTASNLRVHKRSHSEERPYKCDECDKAFKCRMGLLQHRVVHSGEKPFTCPTCGLSFGLKYNFQRHLRLHSGEKPFRYEAPNDNVYFLGLSESVSVFDRNLCFLLAQHTTSDKKTHLNDPGSHTRAAPGRTLTLGRNARLSSPALGAAKIKQTLTSVSDRRGIR</sequence>
<dbReference type="Pfam" id="PF12874">
    <property type="entry name" value="zf-met"/>
    <property type="match status" value="1"/>
</dbReference>
<comment type="similarity">
    <text evidence="2">Belongs to the krueppel C2H2-type zinc-finger protein family.</text>
</comment>
<evidence type="ECO:0000256" key="8">
    <source>
        <dbReference type="ARBA" id="ARBA00023125"/>
    </source>
</evidence>
<keyword evidence="12" id="KW-0732">Signal</keyword>
<evidence type="ECO:0000256" key="10">
    <source>
        <dbReference type="ARBA" id="ARBA00023242"/>
    </source>
</evidence>
<dbReference type="InterPro" id="IPR036236">
    <property type="entry name" value="Znf_C2H2_sf"/>
</dbReference>
<dbReference type="GeneTree" id="ENSGT00940000167283"/>
<dbReference type="SUPFAM" id="SSF57667">
    <property type="entry name" value="beta-beta-alpha zinc fingers"/>
    <property type="match status" value="5"/>
</dbReference>
<dbReference type="GO" id="GO:0005634">
    <property type="term" value="C:nucleus"/>
    <property type="evidence" value="ECO:0007669"/>
    <property type="project" value="UniProtKB-SubCell"/>
</dbReference>
<reference evidence="14" key="1">
    <citation type="submission" date="2023-09" db="UniProtKB">
        <authorList>
            <consortium name="Ensembl"/>
        </authorList>
    </citation>
    <scope>IDENTIFICATION</scope>
</reference>
<keyword evidence="4" id="KW-0677">Repeat</keyword>
<keyword evidence="6" id="KW-0862">Zinc</keyword>
<evidence type="ECO:0000256" key="7">
    <source>
        <dbReference type="ARBA" id="ARBA00023015"/>
    </source>
</evidence>
<dbReference type="GO" id="GO:0003677">
    <property type="term" value="F:DNA binding"/>
    <property type="evidence" value="ECO:0007669"/>
    <property type="project" value="UniProtKB-KW"/>
</dbReference>
<dbReference type="FunFam" id="3.30.160.60:FF:000671">
    <property type="entry name" value="Zinc finger protein 26"/>
    <property type="match status" value="1"/>
</dbReference>
<dbReference type="PROSITE" id="PS50157">
    <property type="entry name" value="ZINC_FINGER_C2H2_2"/>
    <property type="match status" value="8"/>
</dbReference>
<dbReference type="InterPro" id="IPR050888">
    <property type="entry name" value="ZnF_C2H2-type_TF"/>
</dbReference>
<keyword evidence="5 11" id="KW-0863">Zinc-finger</keyword>
<keyword evidence="7" id="KW-0805">Transcription regulation</keyword>
<dbReference type="Ensembl" id="ENSPNYT00000031377.1">
    <property type="protein sequence ID" value="ENSPNYP00000030633.1"/>
    <property type="gene ID" value="ENSPNYG00000023088.1"/>
</dbReference>
<evidence type="ECO:0000259" key="13">
    <source>
        <dbReference type="PROSITE" id="PS50157"/>
    </source>
</evidence>
<evidence type="ECO:0000313" key="14">
    <source>
        <dbReference type="Ensembl" id="ENSPNYP00000030633.1"/>
    </source>
</evidence>
<organism evidence="14">
    <name type="scientific">Pundamilia nyererei</name>
    <dbReference type="NCBI Taxonomy" id="303518"/>
    <lineage>
        <taxon>Eukaryota</taxon>
        <taxon>Metazoa</taxon>
        <taxon>Chordata</taxon>
        <taxon>Craniata</taxon>
        <taxon>Vertebrata</taxon>
        <taxon>Euteleostomi</taxon>
        <taxon>Actinopterygii</taxon>
        <taxon>Neopterygii</taxon>
        <taxon>Teleostei</taxon>
        <taxon>Neoteleostei</taxon>
        <taxon>Acanthomorphata</taxon>
        <taxon>Ovalentaria</taxon>
        <taxon>Cichlomorphae</taxon>
        <taxon>Cichliformes</taxon>
        <taxon>Cichlidae</taxon>
        <taxon>African cichlids</taxon>
        <taxon>Pseudocrenilabrinae</taxon>
        <taxon>Haplochromini</taxon>
        <taxon>Pundamilia</taxon>
    </lineage>
</organism>
<evidence type="ECO:0000256" key="4">
    <source>
        <dbReference type="ARBA" id="ARBA00022737"/>
    </source>
</evidence>
<keyword evidence="8" id="KW-0238">DNA-binding</keyword>
<dbReference type="SMART" id="SM00355">
    <property type="entry name" value="ZnF_C2H2"/>
    <property type="match status" value="8"/>
</dbReference>
<dbReference type="FunFam" id="3.30.160.60:FF:001715">
    <property type="match status" value="1"/>
</dbReference>
<evidence type="ECO:0000256" key="2">
    <source>
        <dbReference type="ARBA" id="ARBA00006991"/>
    </source>
</evidence>
<accession>A0A3B4HAK2</accession>
<feature type="domain" description="C2H2-type" evidence="13">
    <location>
        <begin position="212"/>
        <end position="239"/>
    </location>
</feature>
<dbReference type="AlphaFoldDB" id="A0A3B4HAK2"/>
<dbReference type="PANTHER" id="PTHR24406">
    <property type="entry name" value="TRANSCRIPTIONAL REPRESSOR CTCFL-RELATED"/>
    <property type="match status" value="1"/>
</dbReference>
<feature type="domain" description="C2H2-type" evidence="13">
    <location>
        <begin position="269"/>
        <end position="296"/>
    </location>
</feature>
<feature type="domain" description="C2H2-type" evidence="13">
    <location>
        <begin position="325"/>
        <end position="352"/>
    </location>
</feature>
<evidence type="ECO:0000256" key="12">
    <source>
        <dbReference type="SAM" id="SignalP"/>
    </source>
</evidence>
<feature type="domain" description="C2H2-type" evidence="13">
    <location>
        <begin position="353"/>
        <end position="380"/>
    </location>
</feature>
<protein>
    <recommendedName>
        <fullName evidence="13">C2H2-type domain-containing protein</fullName>
    </recommendedName>
</protein>
<dbReference type="Pfam" id="PF00096">
    <property type="entry name" value="zf-C2H2"/>
    <property type="match status" value="4"/>
</dbReference>
<keyword evidence="3" id="KW-0479">Metal-binding</keyword>
<evidence type="ECO:0000256" key="5">
    <source>
        <dbReference type="ARBA" id="ARBA00022771"/>
    </source>
</evidence>
<dbReference type="Gene3D" id="3.30.160.60">
    <property type="entry name" value="Classic Zinc Finger"/>
    <property type="match status" value="6"/>
</dbReference>
<dbReference type="GO" id="GO:0008270">
    <property type="term" value="F:zinc ion binding"/>
    <property type="evidence" value="ECO:0007669"/>
    <property type="project" value="UniProtKB-KW"/>
</dbReference>
<dbReference type="FunFam" id="3.30.160.60:FF:002343">
    <property type="entry name" value="Zinc finger protein 33A"/>
    <property type="match status" value="1"/>
</dbReference>
<feature type="domain" description="C2H2-type" evidence="13">
    <location>
        <begin position="297"/>
        <end position="324"/>
    </location>
</feature>
<evidence type="ECO:0000256" key="3">
    <source>
        <dbReference type="ARBA" id="ARBA00022723"/>
    </source>
</evidence>
<evidence type="ECO:0000256" key="1">
    <source>
        <dbReference type="ARBA" id="ARBA00004123"/>
    </source>
</evidence>
<keyword evidence="9" id="KW-0804">Transcription</keyword>
<dbReference type="FunFam" id="3.30.160.60:FF:001480">
    <property type="entry name" value="Si:cabz01071911.3"/>
    <property type="match status" value="1"/>
</dbReference>
<feature type="signal peptide" evidence="12">
    <location>
        <begin position="1"/>
        <end position="15"/>
    </location>
</feature>
<evidence type="ECO:0000256" key="9">
    <source>
        <dbReference type="ARBA" id="ARBA00023163"/>
    </source>
</evidence>
<dbReference type="STRING" id="303518.ENSPNYP00000030633"/>
<keyword evidence="10" id="KW-0539">Nucleus</keyword>
<dbReference type="InterPro" id="IPR013087">
    <property type="entry name" value="Znf_C2H2_type"/>
</dbReference>